<feature type="binding site" evidence="3">
    <location>
        <position position="58"/>
    </location>
    <ligand>
        <name>substrate</name>
    </ligand>
</feature>
<dbReference type="InterPro" id="IPR029033">
    <property type="entry name" value="His_PPase_superfam"/>
</dbReference>
<evidence type="ECO:0000256" key="1">
    <source>
        <dbReference type="ARBA" id="ARBA00022801"/>
    </source>
</evidence>
<dbReference type="PROSITE" id="PS00175">
    <property type="entry name" value="PG_MUTASE"/>
    <property type="match status" value="1"/>
</dbReference>
<dbReference type="GO" id="GO:0004331">
    <property type="term" value="F:fructose-2,6-bisphosphate 2-phosphatase activity"/>
    <property type="evidence" value="ECO:0007669"/>
    <property type="project" value="TreeGrafter"/>
</dbReference>
<protein>
    <submittedName>
        <fullName evidence="4">Probable phosphoglycerate mutase</fullName>
    </submittedName>
</protein>
<dbReference type="Gene3D" id="3.40.50.1240">
    <property type="entry name" value="Phosphoglycerate mutase-like"/>
    <property type="match status" value="1"/>
</dbReference>
<organism evidence="4 5">
    <name type="scientific">Ornithinimicrobium cerasi</name>
    <dbReference type="NCBI Taxonomy" id="2248773"/>
    <lineage>
        <taxon>Bacteria</taxon>
        <taxon>Bacillati</taxon>
        <taxon>Actinomycetota</taxon>
        <taxon>Actinomycetes</taxon>
        <taxon>Micrococcales</taxon>
        <taxon>Ornithinimicrobiaceae</taxon>
        <taxon>Ornithinimicrobium</taxon>
    </lineage>
</organism>
<feature type="binding site" evidence="3">
    <location>
        <begin position="8"/>
        <end position="15"/>
    </location>
    <ligand>
        <name>substrate</name>
    </ligand>
</feature>
<feature type="active site" description="Tele-phosphohistidine intermediate" evidence="2">
    <location>
        <position position="9"/>
    </location>
</feature>
<dbReference type="Pfam" id="PF00300">
    <property type="entry name" value="His_Phos_1"/>
    <property type="match status" value="1"/>
</dbReference>
<dbReference type="GO" id="GO:0043456">
    <property type="term" value="P:regulation of pentose-phosphate shunt"/>
    <property type="evidence" value="ECO:0007669"/>
    <property type="project" value="TreeGrafter"/>
</dbReference>
<evidence type="ECO:0000313" key="4">
    <source>
        <dbReference type="EMBL" id="SOC55033.1"/>
    </source>
</evidence>
<accession>A0A285VM48</accession>
<dbReference type="STRING" id="1122622.GCA_000421185_00955"/>
<dbReference type="InterPro" id="IPR013078">
    <property type="entry name" value="His_Pase_superF_clade-1"/>
</dbReference>
<dbReference type="Proteomes" id="UP000219688">
    <property type="component" value="Unassembled WGS sequence"/>
</dbReference>
<evidence type="ECO:0000256" key="3">
    <source>
        <dbReference type="PIRSR" id="PIRSR613078-2"/>
    </source>
</evidence>
<feature type="active site" description="Proton donor/acceptor" evidence="2">
    <location>
        <position position="82"/>
    </location>
</feature>
<dbReference type="EMBL" id="OBQK01000004">
    <property type="protein sequence ID" value="SOC55033.1"/>
    <property type="molecule type" value="Genomic_DNA"/>
</dbReference>
<dbReference type="GO" id="GO:0005829">
    <property type="term" value="C:cytosol"/>
    <property type="evidence" value="ECO:0007669"/>
    <property type="project" value="TreeGrafter"/>
</dbReference>
<dbReference type="SMART" id="SM00855">
    <property type="entry name" value="PGAM"/>
    <property type="match status" value="1"/>
</dbReference>
<dbReference type="GO" id="GO:0045820">
    <property type="term" value="P:negative regulation of glycolytic process"/>
    <property type="evidence" value="ECO:0007669"/>
    <property type="project" value="TreeGrafter"/>
</dbReference>
<dbReference type="PANTHER" id="PTHR46517:SF1">
    <property type="entry name" value="FRUCTOSE-2,6-BISPHOSPHATASE TIGAR"/>
    <property type="match status" value="1"/>
</dbReference>
<keyword evidence="5" id="KW-1185">Reference proteome</keyword>
<dbReference type="SUPFAM" id="SSF53254">
    <property type="entry name" value="Phosphoglycerate mutase-like"/>
    <property type="match status" value="1"/>
</dbReference>
<evidence type="ECO:0000256" key="2">
    <source>
        <dbReference type="PIRSR" id="PIRSR613078-1"/>
    </source>
</evidence>
<dbReference type="AlphaFoldDB" id="A0A285VM48"/>
<dbReference type="InterPro" id="IPR001345">
    <property type="entry name" value="PG/BPGM_mutase_AS"/>
</dbReference>
<sequence>MRRVLVWRHGETGHNASGIYQGQLDVHLSERGREQAAAAADVLAGRGVSRLLSSDLARAADTADALAARTGLRVEHDGRLREIHVGVWQGLPHTEVVARYPEVVAALDRGEDAVRGEHGERVADVQVRVRAVFEELVGRLGPEECGVVATHGMASRALVADVVGLTYRQAWLSLVGLHNCHWAELVQHRTGWRLEAWNVGVLPGVGSVSDR</sequence>
<gene>
    <name evidence="4" type="ORF">SAMN05421879_104120</name>
</gene>
<dbReference type="RefSeq" id="WP_097187762.1">
    <property type="nucleotide sequence ID" value="NZ_OBQK01000004.1"/>
</dbReference>
<keyword evidence="1" id="KW-0378">Hydrolase</keyword>
<evidence type="ECO:0000313" key="5">
    <source>
        <dbReference type="Proteomes" id="UP000219688"/>
    </source>
</evidence>
<name>A0A285VM48_9MICO</name>
<dbReference type="PANTHER" id="PTHR46517">
    <property type="entry name" value="FRUCTOSE-2,6-BISPHOSPHATASE TIGAR"/>
    <property type="match status" value="1"/>
</dbReference>
<reference evidence="5" key="1">
    <citation type="submission" date="2017-08" db="EMBL/GenBank/DDBJ databases">
        <authorList>
            <person name="Varghese N."/>
            <person name="Submissions S."/>
        </authorList>
    </citation>
    <scope>NUCLEOTIDE SEQUENCE [LARGE SCALE GENOMIC DNA]</scope>
    <source>
        <strain evidence="5">USBA17B2</strain>
    </source>
</reference>
<proteinExistence type="predicted"/>
<dbReference type="InterPro" id="IPR051695">
    <property type="entry name" value="Phosphoglycerate_Mutase"/>
</dbReference>
<dbReference type="CDD" id="cd07067">
    <property type="entry name" value="HP_PGM_like"/>
    <property type="match status" value="1"/>
</dbReference>